<keyword evidence="2" id="KW-1133">Transmembrane helix</keyword>
<evidence type="ECO:0000256" key="1">
    <source>
        <dbReference type="SAM" id="MobiDB-lite"/>
    </source>
</evidence>
<dbReference type="PANTHER" id="PTHR42698">
    <property type="entry name" value="GTPASE ERA"/>
    <property type="match status" value="1"/>
</dbReference>
<dbReference type="EMBL" id="JAATVY010000002">
    <property type="protein sequence ID" value="NJC68879.1"/>
    <property type="molecule type" value="Genomic_DNA"/>
</dbReference>
<reference evidence="4 5" key="1">
    <citation type="submission" date="2020-03" db="EMBL/GenBank/DDBJ databases">
        <title>WGS of the type strain of Planosporangium spp.</title>
        <authorList>
            <person name="Thawai C."/>
        </authorList>
    </citation>
    <scope>NUCLEOTIDE SEQUENCE [LARGE SCALE GENOMIC DNA]</scope>
    <source>
        <strain evidence="4 5">TBRC 5610</strain>
    </source>
</reference>
<dbReference type="InterPro" id="IPR006073">
    <property type="entry name" value="GTP-bd"/>
</dbReference>
<evidence type="ECO:0000313" key="5">
    <source>
        <dbReference type="Proteomes" id="UP000722989"/>
    </source>
</evidence>
<evidence type="ECO:0000256" key="2">
    <source>
        <dbReference type="SAM" id="Phobius"/>
    </source>
</evidence>
<dbReference type="InterPro" id="IPR027417">
    <property type="entry name" value="P-loop_NTPase"/>
</dbReference>
<dbReference type="SUPFAM" id="SSF52540">
    <property type="entry name" value="P-loop containing nucleoside triphosphate hydrolases"/>
    <property type="match status" value="1"/>
</dbReference>
<gene>
    <name evidence="4" type="ORF">HC031_03935</name>
</gene>
<organism evidence="4 5">
    <name type="scientific">Planosporangium thailandense</name>
    <dbReference type="NCBI Taxonomy" id="765197"/>
    <lineage>
        <taxon>Bacteria</taxon>
        <taxon>Bacillati</taxon>
        <taxon>Actinomycetota</taxon>
        <taxon>Actinomycetes</taxon>
        <taxon>Micromonosporales</taxon>
        <taxon>Micromonosporaceae</taxon>
        <taxon>Planosporangium</taxon>
    </lineage>
</organism>
<evidence type="ECO:0000313" key="4">
    <source>
        <dbReference type="EMBL" id="NJC68879.1"/>
    </source>
</evidence>
<feature type="region of interest" description="Disordered" evidence="1">
    <location>
        <begin position="1"/>
        <end position="21"/>
    </location>
</feature>
<feature type="domain" description="G" evidence="3">
    <location>
        <begin position="66"/>
        <end position="206"/>
    </location>
</feature>
<feature type="transmembrane region" description="Helical" evidence="2">
    <location>
        <begin position="433"/>
        <end position="458"/>
    </location>
</feature>
<proteinExistence type="predicted"/>
<dbReference type="PANTHER" id="PTHR42698:SF1">
    <property type="entry name" value="GTPASE ERA, MITOCHONDRIAL"/>
    <property type="match status" value="1"/>
</dbReference>
<accession>A0ABX0XS94</accession>
<keyword evidence="5" id="KW-1185">Reference proteome</keyword>
<sequence>MILETLRGSDPMKASPPSDVPERVNALRRLLRAVDGHLPEQRLAAARTVVDHAGERLRLSGEHCVVALAGATGSGKSSLFNALTRLQLSPVGVRRPTTGVAHACVWGPDNSGELLDWLGVPPSRRFRRESALDGDDERTLRGLILLDLPDFDSVEQSHRVEVDRLLSLVDLVVWVLDPQKYADRVVHTQYLAQFSEHRDVTVVVLNQADRLQPADVTRCVDDLKRLLVADGLDGVPVFATSAVERPGALPLRELLESTVAKRQAALLRIGGDVDGVVADLAPLFEPEAAEHTVDRETVETLTGALAAAGGVPVVADAARRAYTHRAVGAVGWPVSRWLRRLRPDPLRRLRLGDAKESDEKEPIAATSVPPAAPAERAAVGLALRALGERAGAGLPDPWPAVILAAARSRADDLPDALDTAIARADLGMDRRPLWWRLVGGLQWLVALAALVGLLWLAVRYVFFALGLPELPGPHVGRVPLATVLLVGGLVAGLLVSIVARPLIRFGARRAQARVQNRLRTAVKEVARDLVVAPVREVLHAYADARSALHTASGR</sequence>
<dbReference type="InterPro" id="IPR005662">
    <property type="entry name" value="GTPase_Era-like"/>
</dbReference>
<comment type="caution">
    <text evidence="4">The sequence shown here is derived from an EMBL/GenBank/DDBJ whole genome shotgun (WGS) entry which is preliminary data.</text>
</comment>
<keyword evidence="2" id="KW-0472">Membrane</keyword>
<evidence type="ECO:0000259" key="3">
    <source>
        <dbReference type="Pfam" id="PF01926"/>
    </source>
</evidence>
<keyword evidence="2" id="KW-0812">Transmembrane</keyword>
<protein>
    <submittedName>
        <fullName evidence="4">ABC transporter</fullName>
    </submittedName>
</protein>
<dbReference type="Proteomes" id="UP000722989">
    <property type="component" value="Unassembled WGS sequence"/>
</dbReference>
<feature type="transmembrane region" description="Helical" evidence="2">
    <location>
        <begin position="478"/>
        <end position="499"/>
    </location>
</feature>
<dbReference type="Gene3D" id="3.40.50.300">
    <property type="entry name" value="P-loop containing nucleotide triphosphate hydrolases"/>
    <property type="match status" value="1"/>
</dbReference>
<dbReference type="Pfam" id="PF01926">
    <property type="entry name" value="MMR_HSR1"/>
    <property type="match status" value="1"/>
</dbReference>
<name>A0ABX0XS94_9ACTN</name>